<evidence type="ECO:0000256" key="5">
    <source>
        <dbReference type="ARBA" id="ARBA00013189"/>
    </source>
</evidence>
<comment type="caution">
    <text evidence="11">The sequence shown here is derived from an EMBL/GenBank/DDBJ whole genome shotgun (WGS) entry which is preliminary data.</text>
</comment>
<reference evidence="11 12" key="1">
    <citation type="journal article" date="2019" name="Int. J. Syst. Evol. Microbiol.">
        <title>The Global Catalogue of Microorganisms (GCM) 10K type strain sequencing project: providing services to taxonomists for standard genome sequencing and annotation.</title>
        <authorList>
            <consortium name="The Broad Institute Genomics Platform"/>
            <consortium name="The Broad Institute Genome Sequencing Center for Infectious Disease"/>
            <person name="Wu L."/>
            <person name="Ma J."/>
        </authorList>
    </citation>
    <scope>NUCLEOTIDE SEQUENCE [LARGE SCALE GENOMIC DNA]</scope>
    <source>
        <strain evidence="11 12">JCM 16083</strain>
    </source>
</reference>
<evidence type="ECO:0000256" key="1">
    <source>
        <dbReference type="ARBA" id="ARBA00000083"/>
    </source>
</evidence>
<dbReference type="Gene3D" id="3.90.25.10">
    <property type="entry name" value="UDP-galactose 4-epimerase, domain 1"/>
    <property type="match status" value="1"/>
</dbReference>
<evidence type="ECO:0000256" key="2">
    <source>
        <dbReference type="ARBA" id="ARBA00001911"/>
    </source>
</evidence>
<dbReference type="NCBIfam" id="NF007956">
    <property type="entry name" value="PRK10675.1"/>
    <property type="match status" value="1"/>
</dbReference>
<dbReference type="InterPro" id="IPR005886">
    <property type="entry name" value="UDP_G4E"/>
</dbReference>
<name>A0ABN1MLN1_9FLAO</name>
<dbReference type="PANTHER" id="PTHR43725">
    <property type="entry name" value="UDP-GLUCOSE 4-EPIMERASE"/>
    <property type="match status" value="1"/>
</dbReference>
<evidence type="ECO:0000259" key="10">
    <source>
        <dbReference type="Pfam" id="PF16363"/>
    </source>
</evidence>
<dbReference type="Proteomes" id="UP001501126">
    <property type="component" value="Unassembled WGS sequence"/>
</dbReference>
<protein>
    <recommendedName>
        <fullName evidence="6 9">UDP-glucose 4-epimerase</fullName>
        <ecNumber evidence="5 9">5.1.3.2</ecNumber>
    </recommendedName>
</protein>
<comment type="cofactor">
    <cofactor evidence="2 9">
        <name>NAD(+)</name>
        <dbReference type="ChEBI" id="CHEBI:57540"/>
    </cofactor>
</comment>
<dbReference type="InterPro" id="IPR036291">
    <property type="entry name" value="NAD(P)-bd_dom_sf"/>
</dbReference>
<dbReference type="Gene3D" id="3.40.50.720">
    <property type="entry name" value="NAD(P)-binding Rossmann-like Domain"/>
    <property type="match status" value="1"/>
</dbReference>
<comment type="catalytic activity">
    <reaction evidence="1 9">
        <text>UDP-alpha-D-glucose = UDP-alpha-D-galactose</text>
        <dbReference type="Rhea" id="RHEA:22168"/>
        <dbReference type="ChEBI" id="CHEBI:58885"/>
        <dbReference type="ChEBI" id="CHEBI:66914"/>
        <dbReference type="EC" id="5.1.3.2"/>
    </reaction>
</comment>
<dbReference type="EMBL" id="BAAAFH010000003">
    <property type="protein sequence ID" value="GAA0874192.1"/>
    <property type="molecule type" value="Genomic_DNA"/>
</dbReference>
<evidence type="ECO:0000256" key="6">
    <source>
        <dbReference type="ARBA" id="ARBA00018569"/>
    </source>
</evidence>
<comment type="pathway">
    <text evidence="3 9">Carbohydrate metabolism; galactose metabolism.</text>
</comment>
<keyword evidence="12" id="KW-1185">Reference proteome</keyword>
<evidence type="ECO:0000313" key="11">
    <source>
        <dbReference type="EMBL" id="GAA0874192.1"/>
    </source>
</evidence>
<dbReference type="NCBIfam" id="TIGR01179">
    <property type="entry name" value="galE"/>
    <property type="match status" value="1"/>
</dbReference>
<comment type="subunit">
    <text evidence="9">Homodimer.</text>
</comment>
<evidence type="ECO:0000313" key="12">
    <source>
        <dbReference type="Proteomes" id="UP001501126"/>
    </source>
</evidence>
<evidence type="ECO:0000256" key="8">
    <source>
        <dbReference type="ARBA" id="ARBA00023235"/>
    </source>
</evidence>
<accession>A0ABN1MLN1</accession>
<dbReference type="RefSeq" id="WP_343784995.1">
    <property type="nucleotide sequence ID" value="NZ_BAAAFH010000003.1"/>
</dbReference>
<keyword evidence="9" id="KW-0119">Carbohydrate metabolism</keyword>
<dbReference type="SUPFAM" id="SSF51735">
    <property type="entry name" value="NAD(P)-binding Rossmann-fold domains"/>
    <property type="match status" value="1"/>
</dbReference>
<dbReference type="EC" id="5.1.3.2" evidence="5 9"/>
<dbReference type="InterPro" id="IPR016040">
    <property type="entry name" value="NAD(P)-bd_dom"/>
</dbReference>
<evidence type="ECO:0000256" key="3">
    <source>
        <dbReference type="ARBA" id="ARBA00004947"/>
    </source>
</evidence>
<sequence length="339" mass="37734">MSEKILVTGGTGYIGSHTVVELITQGFEPIILDNLSNSHEGILDAIQDITGVKPAFYKGDCRDAAIYDKIFSSHQISSVIHFAAFKAVGESVHKPLAYFDNNINGLNQLLIAMDKFSIRNLVFSSSCTVYGDPDDPVVTEETPLKDPQSPYGFTKLAGEKMLENVVRHKKQMRVALLRYFNPIGAHPSGKIGELPQGIPNNLLPYITQTAMGIREKLAVFGNDYATSDGSCIRDYIHVCDVASAHVSAITMMHKKEEAFIDAINIGTGKGTSVLEIIRIFEEVNAIEVNWEFAPRREGDVPEIFAKVDKAEHVLNWNAKFSVRDAVKDAWEWEKKYRKQ</sequence>
<evidence type="ECO:0000256" key="7">
    <source>
        <dbReference type="ARBA" id="ARBA00023027"/>
    </source>
</evidence>
<keyword evidence="8 9" id="KW-0413">Isomerase</keyword>
<evidence type="ECO:0000256" key="4">
    <source>
        <dbReference type="ARBA" id="ARBA00007637"/>
    </source>
</evidence>
<evidence type="ECO:0000256" key="9">
    <source>
        <dbReference type="RuleBase" id="RU366046"/>
    </source>
</evidence>
<gene>
    <name evidence="11" type="primary">galE</name>
    <name evidence="11" type="ORF">GCM10009118_06000</name>
</gene>
<dbReference type="CDD" id="cd05247">
    <property type="entry name" value="UDP_G4E_1_SDR_e"/>
    <property type="match status" value="1"/>
</dbReference>
<keyword evidence="7 9" id="KW-0520">NAD</keyword>
<dbReference type="Pfam" id="PF16363">
    <property type="entry name" value="GDP_Man_Dehyd"/>
    <property type="match status" value="1"/>
</dbReference>
<feature type="domain" description="NAD(P)-binding" evidence="10">
    <location>
        <begin position="6"/>
        <end position="328"/>
    </location>
</feature>
<dbReference type="PANTHER" id="PTHR43725:SF47">
    <property type="entry name" value="UDP-GLUCOSE 4-EPIMERASE"/>
    <property type="match status" value="1"/>
</dbReference>
<organism evidence="11 12">
    <name type="scientific">Wandonia haliotis</name>
    <dbReference type="NCBI Taxonomy" id="574963"/>
    <lineage>
        <taxon>Bacteria</taxon>
        <taxon>Pseudomonadati</taxon>
        <taxon>Bacteroidota</taxon>
        <taxon>Flavobacteriia</taxon>
        <taxon>Flavobacteriales</taxon>
        <taxon>Crocinitomicaceae</taxon>
        <taxon>Wandonia</taxon>
    </lineage>
</organism>
<comment type="similarity">
    <text evidence="4 9">Belongs to the NAD(P)-dependent epimerase/dehydratase family.</text>
</comment>
<proteinExistence type="inferred from homology"/>